<evidence type="ECO:0000313" key="1">
    <source>
        <dbReference type="EMBL" id="KAF9058954.1"/>
    </source>
</evidence>
<reference evidence="1" key="1">
    <citation type="submission" date="2020-11" db="EMBL/GenBank/DDBJ databases">
        <authorList>
            <consortium name="DOE Joint Genome Institute"/>
            <person name="Ahrendt S."/>
            <person name="Riley R."/>
            <person name="Andreopoulos W."/>
            <person name="Labutti K."/>
            <person name="Pangilinan J."/>
            <person name="Ruiz-Duenas F.J."/>
            <person name="Barrasa J.M."/>
            <person name="Sanchez-Garcia M."/>
            <person name="Camarero S."/>
            <person name="Miyauchi S."/>
            <person name="Serrano A."/>
            <person name="Linde D."/>
            <person name="Babiker R."/>
            <person name="Drula E."/>
            <person name="Ayuso-Fernandez I."/>
            <person name="Pacheco R."/>
            <person name="Padilla G."/>
            <person name="Ferreira P."/>
            <person name="Barriuso J."/>
            <person name="Kellner H."/>
            <person name="Castanera R."/>
            <person name="Alfaro M."/>
            <person name="Ramirez L."/>
            <person name="Pisabarro A.G."/>
            <person name="Kuo A."/>
            <person name="Tritt A."/>
            <person name="Lipzen A."/>
            <person name="He G."/>
            <person name="Yan M."/>
            <person name="Ng V."/>
            <person name="Cullen D."/>
            <person name="Martin F."/>
            <person name="Rosso M.-N."/>
            <person name="Henrissat B."/>
            <person name="Hibbett D."/>
            <person name="Martinez A.T."/>
            <person name="Grigoriev I.V."/>
        </authorList>
    </citation>
    <scope>NUCLEOTIDE SEQUENCE</scope>
    <source>
        <strain evidence="1">AH 40177</strain>
    </source>
</reference>
<dbReference type="OrthoDB" id="274691at2759"/>
<evidence type="ECO:0000313" key="2">
    <source>
        <dbReference type="Proteomes" id="UP000772434"/>
    </source>
</evidence>
<protein>
    <submittedName>
        <fullName evidence="1">Uncharacterized protein</fullName>
    </submittedName>
</protein>
<proteinExistence type="predicted"/>
<dbReference type="Proteomes" id="UP000772434">
    <property type="component" value="Unassembled WGS sequence"/>
</dbReference>
<keyword evidence="2" id="KW-1185">Reference proteome</keyword>
<gene>
    <name evidence="1" type="ORF">BDP27DRAFT_1503182</name>
</gene>
<feature type="non-terminal residue" evidence="1">
    <location>
        <position position="1"/>
    </location>
</feature>
<accession>A0A9P5TY88</accession>
<name>A0A9P5TY88_9AGAR</name>
<comment type="caution">
    <text evidence="1">The sequence shown here is derived from an EMBL/GenBank/DDBJ whole genome shotgun (WGS) entry which is preliminary data.</text>
</comment>
<organism evidence="1 2">
    <name type="scientific">Rhodocollybia butyracea</name>
    <dbReference type="NCBI Taxonomy" id="206335"/>
    <lineage>
        <taxon>Eukaryota</taxon>
        <taxon>Fungi</taxon>
        <taxon>Dikarya</taxon>
        <taxon>Basidiomycota</taxon>
        <taxon>Agaricomycotina</taxon>
        <taxon>Agaricomycetes</taxon>
        <taxon>Agaricomycetidae</taxon>
        <taxon>Agaricales</taxon>
        <taxon>Marasmiineae</taxon>
        <taxon>Omphalotaceae</taxon>
        <taxon>Rhodocollybia</taxon>
    </lineage>
</organism>
<sequence>MLKDVLAPSARPEPVIELASESGLKLIFETNRTGTMFYSNAWSDPAKGARKRFMLGRVSRTMEMGISPETPAAFLGFHDVLG</sequence>
<dbReference type="EMBL" id="JADNRY010000335">
    <property type="protein sequence ID" value="KAF9058954.1"/>
    <property type="molecule type" value="Genomic_DNA"/>
</dbReference>
<dbReference type="AlphaFoldDB" id="A0A9P5TY88"/>